<feature type="compositionally biased region" description="Basic and acidic residues" evidence="1">
    <location>
        <begin position="69"/>
        <end position="89"/>
    </location>
</feature>
<evidence type="ECO:0000256" key="1">
    <source>
        <dbReference type="SAM" id="MobiDB-lite"/>
    </source>
</evidence>
<proteinExistence type="predicted"/>
<evidence type="ECO:0000313" key="3">
    <source>
        <dbReference type="Proteomes" id="UP001212997"/>
    </source>
</evidence>
<reference evidence="2" key="1">
    <citation type="submission" date="2022-07" db="EMBL/GenBank/DDBJ databases">
        <title>Genome Sequence of Physisporinus lineatus.</title>
        <authorList>
            <person name="Buettner E."/>
        </authorList>
    </citation>
    <scope>NUCLEOTIDE SEQUENCE</scope>
    <source>
        <strain evidence="2">VT162</strain>
    </source>
</reference>
<keyword evidence="3" id="KW-1185">Reference proteome</keyword>
<gene>
    <name evidence="2" type="ORF">NLI96_g5312</name>
</gene>
<comment type="caution">
    <text evidence="2">The sequence shown here is derived from an EMBL/GenBank/DDBJ whole genome shotgun (WGS) entry which is preliminary data.</text>
</comment>
<dbReference type="Proteomes" id="UP001212997">
    <property type="component" value="Unassembled WGS sequence"/>
</dbReference>
<feature type="region of interest" description="Disordered" evidence="1">
    <location>
        <begin position="36"/>
        <end position="89"/>
    </location>
</feature>
<dbReference type="AlphaFoldDB" id="A0AAD5V335"/>
<name>A0AAD5V335_9APHY</name>
<sequence length="89" mass="9376">MGGKGTMRRPIVGLRKGEQVASWPGLGCVELIRGGSDAAKPSVTSQDVKETQTEGEASEDAKSTGVVAEKSEEPKAKDSKEKVKEESDT</sequence>
<evidence type="ECO:0000313" key="2">
    <source>
        <dbReference type="EMBL" id="KAJ3484923.1"/>
    </source>
</evidence>
<protein>
    <submittedName>
        <fullName evidence="2">Uncharacterized protein</fullName>
    </submittedName>
</protein>
<organism evidence="2 3">
    <name type="scientific">Meripilus lineatus</name>
    <dbReference type="NCBI Taxonomy" id="2056292"/>
    <lineage>
        <taxon>Eukaryota</taxon>
        <taxon>Fungi</taxon>
        <taxon>Dikarya</taxon>
        <taxon>Basidiomycota</taxon>
        <taxon>Agaricomycotina</taxon>
        <taxon>Agaricomycetes</taxon>
        <taxon>Polyporales</taxon>
        <taxon>Meripilaceae</taxon>
        <taxon>Meripilus</taxon>
    </lineage>
</organism>
<dbReference type="EMBL" id="JANAWD010000171">
    <property type="protein sequence ID" value="KAJ3484923.1"/>
    <property type="molecule type" value="Genomic_DNA"/>
</dbReference>
<accession>A0AAD5V335</accession>